<protein>
    <submittedName>
        <fullName evidence="3">Uncharacterized protein</fullName>
    </submittedName>
</protein>
<dbReference type="EMBL" id="KV744809">
    <property type="protein sequence ID" value="OCK86088.1"/>
    <property type="molecule type" value="Genomic_DNA"/>
</dbReference>
<name>A0A8E2JKS8_9PEZI</name>
<evidence type="ECO:0000313" key="4">
    <source>
        <dbReference type="Proteomes" id="UP000250266"/>
    </source>
</evidence>
<proteinExistence type="predicted"/>
<feature type="signal peptide" evidence="2">
    <location>
        <begin position="1"/>
        <end position="20"/>
    </location>
</feature>
<feature type="region of interest" description="Disordered" evidence="1">
    <location>
        <begin position="44"/>
        <end position="63"/>
    </location>
</feature>
<keyword evidence="4" id="KW-1185">Reference proteome</keyword>
<gene>
    <name evidence="3" type="ORF">K432DRAFT_168998</name>
</gene>
<evidence type="ECO:0000313" key="3">
    <source>
        <dbReference type="EMBL" id="OCK86088.1"/>
    </source>
</evidence>
<accession>A0A8E2JKS8</accession>
<evidence type="ECO:0000256" key="2">
    <source>
        <dbReference type="SAM" id="SignalP"/>
    </source>
</evidence>
<feature type="compositionally biased region" description="Low complexity" evidence="1">
    <location>
        <begin position="51"/>
        <end position="63"/>
    </location>
</feature>
<organism evidence="3 4">
    <name type="scientific">Lepidopterella palustris CBS 459.81</name>
    <dbReference type="NCBI Taxonomy" id="1314670"/>
    <lineage>
        <taxon>Eukaryota</taxon>
        <taxon>Fungi</taxon>
        <taxon>Dikarya</taxon>
        <taxon>Ascomycota</taxon>
        <taxon>Pezizomycotina</taxon>
        <taxon>Dothideomycetes</taxon>
        <taxon>Pleosporomycetidae</taxon>
        <taxon>Mytilinidiales</taxon>
        <taxon>Argynnaceae</taxon>
        <taxon>Lepidopterella</taxon>
    </lineage>
</organism>
<dbReference type="Proteomes" id="UP000250266">
    <property type="component" value="Unassembled WGS sequence"/>
</dbReference>
<keyword evidence="2" id="KW-0732">Signal</keyword>
<feature type="chain" id="PRO_5034378476" evidence="2">
    <location>
        <begin position="21"/>
        <end position="107"/>
    </location>
</feature>
<dbReference type="AlphaFoldDB" id="A0A8E2JKS8"/>
<evidence type="ECO:0000256" key="1">
    <source>
        <dbReference type="SAM" id="MobiDB-lite"/>
    </source>
</evidence>
<sequence>MCRNAGPKNRFLLTFRLVRAAVSSPSPSSSCLIPPAFPESLHLSSQLTAKPSSSSTTGPSQSVSKLAIKIHGSKANASRHKALWVRAWRIQEFERGGGAGGETRLSG</sequence>
<reference evidence="3 4" key="1">
    <citation type="journal article" date="2016" name="Nat. Commun.">
        <title>Ectomycorrhizal ecology is imprinted in the genome of the dominant symbiotic fungus Cenococcum geophilum.</title>
        <authorList>
            <consortium name="DOE Joint Genome Institute"/>
            <person name="Peter M."/>
            <person name="Kohler A."/>
            <person name="Ohm R.A."/>
            <person name="Kuo A."/>
            <person name="Krutzmann J."/>
            <person name="Morin E."/>
            <person name="Arend M."/>
            <person name="Barry K.W."/>
            <person name="Binder M."/>
            <person name="Choi C."/>
            <person name="Clum A."/>
            <person name="Copeland A."/>
            <person name="Grisel N."/>
            <person name="Haridas S."/>
            <person name="Kipfer T."/>
            <person name="LaButti K."/>
            <person name="Lindquist E."/>
            <person name="Lipzen A."/>
            <person name="Maire R."/>
            <person name="Meier B."/>
            <person name="Mihaltcheva S."/>
            <person name="Molinier V."/>
            <person name="Murat C."/>
            <person name="Poggeler S."/>
            <person name="Quandt C.A."/>
            <person name="Sperisen C."/>
            <person name="Tritt A."/>
            <person name="Tisserant E."/>
            <person name="Crous P.W."/>
            <person name="Henrissat B."/>
            <person name="Nehls U."/>
            <person name="Egli S."/>
            <person name="Spatafora J.W."/>
            <person name="Grigoriev I.V."/>
            <person name="Martin F.M."/>
        </authorList>
    </citation>
    <scope>NUCLEOTIDE SEQUENCE [LARGE SCALE GENOMIC DNA]</scope>
    <source>
        <strain evidence="3 4">CBS 459.81</strain>
    </source>
</reference>